<evidence type="ECO:0000256" key="8">
    <source>
        <dbReference type="SAM" id="MobiDB-lite"/>
    </source>
</evidence>
<proteinExistence type="inferred from homology"/>
<sequence length="1244" mass="130090">MHRSPRWLSAGAVGALVVGLTAPASADPPARPSGPSSATTATSGAPARITLITGDQVELASAAPGRVAATVHPGPGRERITFHTIEADGGLRVLPSDVVPYVSSGVLDADLFDVQELVADGYGDDAQGALPLIVRYQQPAGGRVRPLAGATAARALESINGAALKVGKKELGGLWTTLRGTPQARTAAGAPARLGAGIDRVWLDGRVRADLEHSVPQIGAPTAWAAGRDGAGVEVAVLDTGVDANHPDLAGRIVEAKDFSGTGSAQDGHGHGTHVAATIAGSGAASDGLRKGVAPGARLLIGKVLADNGTGYDSGIIAGMEWAAHSGAKVVSMSLGGSPTDGTDPMSQAVNDLTAETGTLFVIAAGNSGAAQTVGSPGAATAALTVGAVDRDDNLAEFSSRGPRLGDNGLKPEITAPGVGIVAARAAGTTMGTPVDDAYTRASGTSMATPHVAGAVAILSQEHPDWTAGKLKDALVSTTKANPALTVFEQGGGRVDVAGALSQRVYGSATADFGRVNTGGAAVERTVTYTNGTSSPQTLRLALELRNLDRGAAEPDGVSLDGTEVTVPAGGSVNVPLHADPAKLDRGVHGGWLVATGADGVAVRTAVGLTLSGRIHTVTLRALDMAGESGVATVFTLFGEHRESDQLGWIPGEVQVQVEEGPYLLEGLIYHGAPLDEQLTLVTDPELMVDRDLTVVLDPRKATPVRIETPKPTEQRAVISFFEHRIFGNGRQVDHGVMEFSTVQQVNVTPTRPVSQGEFEFSSRWQLVAPMVDAKVSNVSGPLDINLLHQSPAPDGRRKLPLVWAGDGTPDELSRAGVRGAAALIASRPEVVAEDQIVADAAAAGAAMVLMVRPADWSAWTVWAPDGDRLPIPSMVVANDDGQRMIAAAKAGRVTLDLTLTPNSPYLYDVWQVSKGRIPDRIVHQVTADNTAEVTARYADTGGFDWAGEQRFGWRPWQEYSWMDEKRLVRTGTMRQEFVSAGDNWWQQRVLHRLPWSWGRLTGGSTQQPRQYAADDRVTETWHAPVSRPAVPAGPGVAVPARTGDNLDLRVAEFVDADGHYSPAGFSEEQDTVERRLSRDGQQIADLSGGWAPVPTTPGSARYRLDVTTRRSSDEWRWATRTETAWEFTSARPAGDAAQPLSLLQVDYRVPADLRGTVAGGSPHQLELTLRQPAGVPAPKGTSLRVEVSFDSGATWRSVPVRGTDTRYTASVPAGKGAVSLRVHGADSAGNVVDQTVIDAYGLR</sequence>
<evidence type="ECO:0000259" key="10">
    <source>
        <dbReference type="Pfam" id="PF00082"/>
    </source>
</evidence>
<dbReference type="PROSITE" id="PS00138">
    <property type="entry name" value="SUBTILASE_SER"/>
    <property type="match status" value="1"/>
</dbReference>
<dbReference type="InterPro" id="IPR000209">
    <property type="entry name" value="Peptidase_S8/S53_dom"/>
</dbReference>
<dbReference type="PANTHER" id="PTHR43399:SF4">
    <property type="entry name" value="CELL WALL-ASSOCIATED PROTEASE"/>
    <property type="match status" value="1"/>
</dbReference>
<dbReference type="InterPro" id="IPR023827">
    <property type="entry name" value="Peptidase_S8_Asp-AS"/>
</dbReference>
<dbReference type="PIRSF" id="PIRSF037852">
    <property type="entry name" value="Subtilisin_rel_SAV5721"/>
    <property type="match status" value="1"/>
</dbReference>
<feature type="active site" description="Charge relay system" evidence="5 6">
    <location>
        <position position="239"/>
    </location>
</feature>
<comment type="similarity">
    <text evidence="1 6 7">Belongs to the peptidase S8 family.</text>
</comment>
<dbReference type="PRINTS" id="PR00723">
    <property type="entry name" value="SUBTILISIN"/>
</dbReference>
<reference evidence="11 12" key="1">
    <citation type="submission" date="2016-06" db="EMBL/GenBank/DDBJ databases">
        <authorList>
            <person name="Kjaerup R.B."/>
            <person name="Dalgaard T.S."/>
            <person name="Juul-Madsen H.R."/>
        </authorList>
    </citation>
    <scope>NUCLEOTIDE SEQUENCE [LARGE SCALE GENOMIC DNA]</scope>
    <source>
        <strain evidence="11 12">DSM 43821</strain>
    </source>
</reference>
<feature type="active site" description="Charge relay system" evidence="5 6">
    <location>
        <position position="446"/>
    </location>
</feature>
<evidence type="ECO:0000256" key="7">
    <source>
        <dbReference type="RuleBase" id="RU003355"/>
    </source>
</evidence>
<feature type="region of interest" description="Disordered" evidence="8">
    <location>
        <begin position="24"/>
        <end position="46"/>
    </location>
</feature>
<name>A0A1C4ZAH5_9ACTN</name>
<evidence type="ECO:0000256" key="1">
    <source>
        <dbReference type="ARBA" id="ARBA00011073"/>
    </source>
</evidence>
<dbReference type="Proteomes" id="UP000198228">
    <property type="component" value="Chromosome I"/>
</dbReference>
<dbReference type="Gene3D" id="3.40.50.200">
    <property type="entry name" value="Peptidase S8/S53 domain"/>
    <property type="match status" value="1"/>
</dbReference>
<dbReference type="InterPro" id="IPR023828">
    <property type="entry name" value="Peptidase_S8_Ser-AS"/>
</dbReference>
<dbReference type="CDD" id="cd07487">
    <property type="entry name" value="Peptidases_S8_1"/>
    <property type="match status" value="1"/>
</dbReference>
<keyword evidence="3 6" id="KW-0378">Hydrolase</keyword>
<dbReference type="Pfam" id="PF00082">
    <property type="entry name" value="Peptidase_S8"/>
    <property type="match status" value="1"/>
</dbReference>
<dbReference type="GO" id="GO:0006508">
    <property type="term" value="P:proteolysis"/>
    <property type="evidence" value="ECO:0007669"/>
    <property type="project" value="UniProtKB-KW"/>
</dbReference>
<feature type="signal peptide" evidence="9">
    <location>
        <begin position="1"/>
        <end position="26"/>
    </location>
</feature>
<gene>
    <name evidence="11" type="ORF">GA0074696_4205</name>
</gene>
<organism evidence="11 12">
    <name type="scientific">Micromonospora purpureochromogenes</name>
    <dbReference type="NCBI Taxonomy" id="47872"/>
    <lineage>
        <taxon>Bacteria</taxon>
        <taxon>Bacillati</taxon>
        <taxon>Actinomycetota</taxon>
        <taxon>Actinomycetes</taxon>
        <taxon>Micromonosporales</taxon>
        <taxon>Micromonosporaceae</taxon>
        <taxon>Micromonospora</taxon>
    </lineage>
</organism>
<feature type="chain" id="PRO_5008710008" evidence="9">
    <location>
        <begin position="27"/>
        <end position="1244"/>
    </location>
</feature>
<dbReference type="InterPro" id="IPR051048">
    <property type="entry name" value="Peptidase_S8/S53_subtilisin"/>
</dbReference>
<feature type="active site" description="Charge relay system" evidence="5 6">
    <location>
        <position position="271"/>
    </location>
</feature>
<keyword evidence="2 6" id="KW-0645">Protease</keyword>
<dbReference type="RefSeq" id="WP_088962660.1">
    <property type="nucleotide sequence ID" value="NZ_LT607410.1"/>
</dbReference>
<dbReference type="InterPro" id="IPR036852">
    <property type="entry name" value="Peptidase_S8/S53_dom_sf"/>
</dbReference>
<evidence type="ECO:0000256" key="2">
    <source>
        <dbReference type="ARBA" id="ARBA00022670"/>
    </source>
</evidence>
<dbReference type="PROSITE" id="PS00136">
    <property type="entry name" value="SUBTILASE_ASP"/>
    <property type="match status" value="1"/>
</dbReference>
<dbReference type="GO" id="GO:0004252">
    <property type="term" value="F:serine-type endopeptidase activity"/>
    <property type="evidence" value="ECO:0007669"/>
    <property type="project" value="UniProtKB-UniRule"/>
</dbReference>
<dbReference type="InterPro" id="IPR017296">
    <property type="entry name" value="Peptidase_S8A_SAM-P45"/>
</dbReference>
<keyword evidence="9" id="KW-0732">Signal</keyword>
<protein>
    <submittedName>
        <fullName evidence="11">PA domain-containing protein</fullName>
    </submittedName>
</protein>
<evidence type="ECO:0000256" key="3">
    <source>
        <dbReference type="ARBA" id="ARBA00022801"/>
    </source>
</evidence>
<dbReference type="PROSITE" id="PS51892">
    <property type="entry name" value="SUBTILASE"/>
    <property type="match status" value="1"/>
</dbReference>
<keyword evidence="4 6" id="KW-0720">Serine protease</keyword>
<evidence type="ECO:0000313" key="12">
    <source>
        <dbReference type="Proteomes" id="UP000198228"/>
    </source>
</evidence>
<dbReference type="SUPFAM" id="SSF52743">
    <property type="entry name" value="Subtilisin-like"/>
    <property type="match status" value="1"/>
</dbReference>
<evidence type="ECO:0000256" key="6">
    <source>
        <dbReference type="PROSITE-ProRule" id="PRU01240"/>
    </source>
</evidence>
<dbReference type="InterPro" id="IPR015500">
    <property type="entry name" value="Peptidase_S8_subtilisin-rel"/>
</dbReference>
<evidence type="ECO:0000256" key="5">
    <source>
        <dbReference type="PIRSR" id="PIRSR615500-1"/>
    </source>
</evidence>
<dbReference type="Gene3D" id="3.50.30.30">
    <property type="match status" value="1"/>
</dbReference>
<accession>A0A1C4ZAH5</accession>
<dbReference type="PANTHER" id="PTHR43399">
    <property type="entry name" value="SUBTILISIN-RELATED"/>
    <property type="match status" value="1"/>
</dbReference>
<evidence type="ECO:0000313" key="11">
    <source>
        <dbReference type="EMBL" id="SCF29889.1"/>
    </source>
</evidence>
<evidence type="ECO:0000256" key="9">
    <source>
        <dbReference type="SAM" id="SignalP"/>
    </source>
</evidence>
<evidence type="ECO:0000256" key="4">
    <source>
        <dbReference type="ARBA" id="ARBA00022825"/>
    </source>
</evidence>
<feature type="domain" description="Peptidase S8/S53" evidence="10">
    <location>
        <begin position="230"/>
        <end position="491"/>
    </location>
</feature>
<dbReference type="EMBL" id="LT607410">
    <property type="protein sequence ID" value="SCF29889.1"/>
    <property type="molecule type" value="Genomic_DNA"/>
</dbReference>
<dbReference type="AlphaFoldDB" id="A0A1C4ZAH5"/>